<accession>A0A1W1EK89</accession>
<feature type="domain" description="HpcH/HpaI aldolase/citrate lyase" evidence="4">
    <location>
        <begin position="50"/>
        <end position="244"/>
    </location>
</feature>
<dbReference type="PANTHER" id="PTHR32308:SF1">
    <property type="entry name" value="HPCH_HPAI ALDOLASE_CITRATE LYASE DOMAIN-CONTAINING PROTEIN"/>
    <property type="match status" value="1"/>
</dbReference>
<dbReference type="AlphaFoldDB" id="A0A1W1EK89"/>
<sequence length="306" mass="35297">MIFKNLEDIKNLSLDEKLRGLGSYRKAPYSKKLFRTNMMLNPLNLKHLNRIDKLDSDMITLNLEDAIAPSRKKEALYNIAFFLSHLKYSNSFIVIRTNPLGEGGEEEIEFLNDFGFDAIRVSKVRTKEDISKALSILVNDKELHISMETKEAFMNLKELRVDKRFTTANIGILDLLNSLNLPQSLLQINNPTIDYILSKFLIDAHSVGLRATSFMFQEYRDIDKFREWCNREKMMGFKSKACMGPIQVEVANEIFGVDKKEIERANHIKKAFEESSKIGENGFMDDKYGFIDEPIYKDALLLLDSV</sequence>
<dbReference type="GO" id="GO:0000287">
    <property type="term" value="F:magnesium ion binding"/>
    <property type="evidence" value="ECO:0007669"/>
    <property type="project" value="TreeGrafter"/>
</dbReference>
<dbReference type="SUPFAM" id="SSF51621">
    <property type="entry name" value="Phosphoenolpyruvate/pyruvate domain"/>
    <property type="match status" value="1"/>
</dbReference>
<comment type="cofactor">
    <cofactor evidence="1">
        <name>Mg(2+)</name>
        <dbReference type="ChEBI" id="CHEBI:18420"/>
    </cofactor>
</comment>
<dbReference type="InterPro" id="IPR005000">
    <property type="entry name" value="Aldolase/citrate-lyase_domain"/>
</dbReference>
<gene>
    <name evidence="5" type="ORF">MNB_SV-15-840</name>
</gene>
<evidence type="ECO:0000259" key="4">
    <source>
        <dbReference type="Pfam" id="PF03328"/>
    </source>
</evidence>
<dbReference type="Pfam" id="PF03328">
    <property type="entry name" value="HpcH_HpaI"/>
    <property type="match status" value="1"/>
</dbReference>
<dbReference type="PANTHER" id="PTHR32308">
    <property type="entry name" value="LYASE BETA SUBUNIT, PUTATIVE (AFU_ORTHOLOGUE AFUA_4G13030)-RELATED"/>
    <property type="match status" value="1"/>
</dbReference>
<keyword evidence="3" id="KW-0460">Magnesium</keyword>
<evidence type="ECO:0000256" key="1">
    <source>
        <dbReference type="ARBA" id="ARBA00001946"/>
    </source>
</evidence>
<evidence type="ECO:0000256" key="2">
    <source>
        <dbReference type="ARBA" id="ARBA00022723"/>
    </source>
</evidence>
<protein>
    <submittedName>
        <fullName evidence="5">Malyl-CoA lyase</fullName>
        <ecNumber evidence="5">4.1.3.24</ecNumber>
    </submittedName>
</protein>
<dbReference type="GO" id="GO:0016829">
    <property type="term" value="F:lyase activity"/>
    <property type="evidence" value="ECO:0007669"/>
    <property type="project" value="UniProtKB-KW"/>
</dbReference>
<keyword evidence="5" id="KW-0456">Lyase</keyword>
<dbReference type="InterPro" id="IPR015813">
    <property type="entry name" value="Pyrv/PenolPyrv_kinase-like_dom"/>
</dbReference>
<evidence type="ECO:0000313" key="5">
    <source>
        <dbReference type="EMBL" id="SHO81274.1"/>
    </source>
</evidence>
<proteinExistence type="predicted"/>
<dbReference type="GO" id="GO:0006107">
    <property type="term" value="P:oxaloacetate metabolic process"/>
    <property type="evidence" value="ECO:0007669"/>
    <property type="project" value="TreeGrafter"/>
</dbReference>
<organism evidence="5">
    <name type="scientific">hydrothermal vent metagenome</name>
    <dbReference type="NCBI Taxonomy" id="652676"/>
    <lineage>
        <taxon>unclassified sequences</taxon>
        <taxon>metagenomes</taxon>
        <taxon>ecological metagenomes</taxon>
    </lineage>
</organism>
<dbReference type="EMBL" id="FRYL01000038">
    <property type="protein sequence ID" value="SHO81274.1"/>
    <property type="molecule type" value="Genomic_DNA"/>
</dbReference>
<evidence type="ECO:0000256" key="3">
    <source>
        <dbReference type="ARBA" id="ARBA00022842"/>
    </source>
</evidence>
<dbReference type="InterPro" id="IPR040442">
    <property type="entry name" value="Pyrv_kinase-like_dom_sf"/>
</dbReference>
<name>A0A1W1EK89_9ZZZZ</name>
<dbReference type="Gene3D" id="3.20.20.60">
    <property type="entry name" value="Phosphoenolpyruvate-binding domains"/>
    <property type="match status" value="1"/>
</dbReference>
<reference evidence="5" key="1">
    <citation type="submission" date="2016-10" db="EMBL/GenBank/DDBJ databases">
        <authorList>
            <person name="de Groot N.N."/>
        </authorList>
    </citation>
    <scope>NUCLEOTIDE SEQUENCE</scope>
</reference>
<dbReference type="EC" id="4.1.3.24" evidence="5"/>
<keyword evidence="2" id="KW-0479">Metal-binding</keyword>